<comment type="caution">
    <text evidence="2">The sequence shown here is derived from an EMBL/GenBank/DDBJ whole genome shotgun (WGS) entry which is preliminary data.</text>
</comment>
<dbReference type="PANTHER" id="PTHR14614:SF156">
    <property type="entry name" value="PROTEIN-LYSINE N-METHYLTRANSFERASE EFM2"/>
    <property type="match status" value="1"/>
</dbReference>
<dbReference type="Pfam" id="PF10294">
    <property type="entry name" value="Methyltransf_16"/>
    <property type="match status" value="1"/>
</dbReference>
<dbReference type="InterPro" id="IPR019410">
    <property type="entry name" value="Methyltransf_16"/>
</dbReference>
<dbReference type="InterPro" id="IPR029063">
    <property type="entry name" value="SAM-dependent_MTases_sf"/>
</dbReference>
<accession>A0ABR0KBD7</accession>
<keyword evidence="3" id="KW-1185">Reference proteome</keyword>
<dbReference type="Gene3D" id="3.40.50.150">
    <property type="entry name" value="Vaccinia Virus protein VP39"/>
    <property type="match status" value="1"/>
</dbReference>
<dbReference type="PANTHER" id="PTHR14614">
    <property type="entry name" value="HEPATOCELLULAR CARCINOMA-ASSOCIATED ANTIGEN"/>
    <property type="match status" value="1"/>
</dbReference>
<gene>
    <name evidence="2" type="primary">rrg1_2</name>
    <name evidence="2" type="ORF">LTR24_004692</name>
</gene>
<dbReference type="Proteomes" id="UP001345013">
    <property type="component" value="Unassembled WGS sequence"/>
</dbReference>
<keyword evidence="1" id="KW-0175">Coiled coil</keyword>
<organism evidence="2 3">
    <name type="scientific">Lithohypha guttulata</name>
    <dbReference type="NCBI Taxonomy" id="1690604"/>
    <lineage>
        <taxon>Eukaryota</taxon>
        <taxon>Fungi</taxon>
        <taxon>Dikarya</taxon>
        <taxon>Ascomycota</taxon>
        <taxon>Pezizomycotina</taxon>
        <taxon>Eurotiomycetes</taxon>
        <taxon>Chaetothyriomycetidae</taxon>
        <taxon>Chaetothyriales</taxon>
        <taxon>Trichomeriaceae</taxon>
        <taxon>Lithohypha</taxon>
    </lineage>
</organism>
<evidence type="ECO:0000256" key="1">
    <source>
        <dbReference type="SAM" id="Coils"/>
    </source>
</evidence>
<protein>
    <submittedName>
        <fullName evidence="2">Protein-lysine N-methyltransferase rrg1</fullName>
    </submittedName>
</protein>
<name>A0ABR0KBD7_9EURO</name>
<evidence type="ECO:0000313" key="2">
    <source>
        <dbReference type="EMBL" id="KAK5093032.1"/>
    </source>
</evidence>
<dbReference type="CDD" id="cd02440">
    <property type="entry name" value="AdoMet_MTases"/>
    <property type="match status" value="1"/>
</dbReference>
<dbReference type="SUPFAM" id="SSF53335">
    <property type="entry name" value="S-adenosyl-L-methionine-dependent methyltransferases"/>
    <property type="match status" value="1"/>
</dbReference>
<evidence type="ECO:0000313" key="3">
    <source>
        <dbReference type="Proteomes" id="UP001345013"/>
    </source>
</evidence>
<dbReference type="EMBL" id="JAVRRG010000049">
    <property type="protein sequence ID" value="KAK5093032.1"/>
    <property type="molecule type" value="Genomic_DNA"/>
</dbReference>
<sequence length="338" mass="38118">MNFDGEDEEEDEIPFIPLHVHDLPQIYTRPPTQDLLSALDLLQKPTSTFGINPLESKNQAKRTHVDPSGVPRYLTSIIGSSLEWLAEDDQERIWELASIRLSERSGRSAAPAMTRSFKISDNSTLNLHEPSLTEDNLGLKTWTSSLLLSRRLAALSKHVPAGRPRILELGSGTGLVGLAAASTWQDSVSEVMLTDLPEIVPNLQKNIELNQHMLRGGTPRVHSRVLDWADMSDVPKSADETYAVILAADPIYSAEHPTMLTDTVRRWLQPAVSSRFVVELPLREAYVKERQDLRQRLENFMDVVEEDEEVGHDDWETADGRQAEVPCWWSVWQWKSPG</sequence>
<feature type="coiled-coil region" evidence="1">
    <location>
        <begin position="283"/>
        <end position="310"/>
    </location>
</feature>
<proteinExistence type="predicted"/>
<reference evidence="2 3" key="1">
    <citation type="submission" date="2023-08" db="EMBL/GenBank/DDBJ databases">
        <title>Black Yeasts Isolated from many extreme environments.</title>
        <authorList>
            <person name="Coleine C."/>
            <person name="Stajich J.E."/>
            <person name="Selbmann L."/>
        </authorList>
    </citation>
    <scope>NUCLEOTIDE SEQUENCE [LARGE SCALE GENOMIC DNA]</scope>
    <source>
        <strain evidence="2 3">CCFEE 5885</strain>
    </source>
</reference>